<dbReference type="Pfam" id="PF13426">
    <property type="entry name" value="PAS_9"/>
    <property type="match status" value="1"/>
</dbReference>
<keyword evidence="16" id="KW-0175">Coiled coil</keyword>
<dbReference type="Pfam" id="PF00512">
    <property type="entry name" value="HisKA"/>
    <property type="match status" value="1"/>
</dbReference>
<evidence type="ECO:0000313" key="22">
    <source>
        <dbReference type="EMBL" id="OKH37669.1"/>
    </source>
</evidence>
<dbReference type="PANTHER" id="PTHR43547">
    <property type="entry name" value="TWO-COMPONENT HISTIDINE KINASE"/>
    <property type="match status" value="1"/>
</dbReference>
<dbReference type="InterPro" id="IPR003661">
    <property type="entry name" value="HisK_dim/P_dom"/>
</dbReference>
<dbReference type="AlphaFoldDB" id="A0A1U7IKJ6"/>
<dbReference type="EC" id="2.7.13.3" evidence="4"/>
<keyword evidence="10" id="KW-0418">Kinase</keyword>
<evidence type="ECO:0000256" key="15">
    <source>
        <dbReference type="PROSITE-ProRule" id="PRU00169"/>
    </source>
</evidence>
<dbReference type="GO" id="GO:0005524">
    <property type="term" value="F:ATP binding"/>
    <property type="evidence" value="ECO:0007669"/>
    <property type="project" value="UniProtKB-KW"/>
</dbReference>
<dbReference type="Gene3D" id="1.10.287.130">
    <property type="match status" value="1"/>
</dbReference>
<dbReference type="InterPro" id="IPR003594">
    <property type="entry name" value="HATPase_dom"/>
</dbReference>
<keyword evidence="11" id="KW-0067">ATP-binding</keyword>
<comment type="caution">
    <text evidence="22">The sequence shown here is derived from an EMBL/GenBank/DDBJ whole genome shotgun (WGS) entry which is preliminary data.</text>
</comment>
<dbReference type="Pfam" id="PF02518">
    <property type="entry name" value="HATPase_c"/>
    <property type="match status" value="1"/>
</dbReference>
<dbReference type="CDD" id="cd00082">
    <property type="entry name" value="HisKA"/>
    <property type="match status" value="1"/>
</dbReference>
<dbReference type="GO" id="GO:0005886">
    <property type="term" value="C:plasma membrane"/>
    <property type="evidence" value="ECO:0007669"/>
    <property type="project" value="UniProtKB-SubCell"/>
</dbReference>
<evidence type="ECO:0000256" key="13">
    <source>
        <dbReference type="ARBA" id="ARBA00023012"/>
    </source>
</evidence>
<dbReference type="Gene3D" id="3.30.565.10">
    <property type="entry name" value="Histidine kinase-like ATPase, C-terminal domain"/>
    <property type="match status" value="1"/>
</dbReference>
<feature type="transmembrane region" description="Helical" evidence="17">
    <location>
        <begin position="63"/>
        <end position="85"/>
    </location>
</feature>
<dbReference type="Gene3D" id="3.40.50.2300">
    <property type="match status" value="1"/>
</dbReference>
<dbReference type="CDD" id="cd16922">
    <property type="entry name" value="HATPase_EvgS-ArcB-TorS-like"/>
    <property type="match status" value="1"/>
</dbReference>
<accession>A0A1U7IKJ6</accession>
<dbReference type="SMART" id="SM00388">
    <property type="entry name" value="HisKA"/>
    <property type="match status" value="1"/>
</dbReference>
<feature type="domain" description="Response regulatory" evidence="19">
    <location>
        <begin position="942"/>
        <end position="1060"/>
    </location>
</feature>
<dbReference type="PROSITE" id="PS50112">
    <property type="entry name" value="PAS"/>
    <property type="match status" value="2"/>
</dbReference>
<feature type="modified residue" description="4-aspartylphosphate" evidence="15">
    <location>
        <position position="991"/>
    </location>
</feature>
<dbReference type="InterPro" id="IPR001789">
    <property type="entry name" value="Sig_transdc_resp-reg_receiver"/>
</dbReference>
<feature type="domain" description="Histidine kinase" evidence="18">
    <location>
        <begin position="697"/>
        <end position="915"/>
    </location>
</feature>
<dbReference type="PROSITE" id="PS50109">
    <property type="entry name" value="HIS_KIN"/>
    <property type="match status" value="1"/>
</dbReference>
<dbReference type="STRING" id="454136.NIES2119_13270"/>
<organism evidence="22 23">
    <name type="scientific">[Phormidium ambiguum] IAM M-71</name>
    <dbReference type="NCBI Taxonomy" id="454136"/>
    <lineage>
        <taxon>Bacteria</taxon>
        <taxon>Bacillati</taxon>
        <taxon>Cyanobacteriota</taxon>
        <taxon>Cyanophyceae</taxon>
        <taxon>Oscillatoriophycideae</taxon>
        <taxon>Aerosakkonematales</taxon>
        <taxon>Aerosakkonemataceae</taxon>
        <taxon>Floridanema</taxon>
    </lineage>
</organism>
<feature type="coiled-coil region" evidence="16">
    <location>
        <begin position="369"/>
        <end position="405"/>
    </location>
</feature>
<feature type="domain" description="PAC" evidence="21">
    <location>
        <begin position="620"/>
        <end position="672"/>
    </location>
</feature>
<evidence type="ECO:0000256" key="5">
    <source>
        <dbReference type="ARBA" id="ARBA00022475"/>
    </source>
</evidence>
<dbReference type="InterPro" id="IPR004358">
    <property type="entry name" value="Sig_transdc_His_kin-like_C"/>
</dbReference>
<keyword evidence="13" id="KW-0902">Two-component regulatory system</keyword>
<reference evidence="22 23" key="1">
    <citation type="submission" date="2016-11" db="EMBL/GenBank/DDBJ databases">
        <title>Draft Genome Sequences of Nine Cyanobacterial Strains from Diverse Habitats.</title>
        <authorList>
            <person name="Zhu T."/>
            <person name="Hou S."/>
            <person name="Lu X."/>
            <person name="Hess W.R."/>
        </authorList>
    </citation>
    <scope>NUCLEOTIDE SEQUENCE [LARGE SCALE GENOMIC DNA]</scope>
    <source>
        <strain evidence="22 23">IAM M-71</strain>
    </source>
</reference>
<evidence type="ECO:0000256" key="7">
    <source>
        <dbReference type="ARBA" id="ARBA00022679"/>
    </source>
</evidence>
<dbReference type="InterPro" id="IPR000700">
    <property type="entry name" value="PAS-assoc_C"/>
</dbReference>
<evidence type="ECO:0000256" key="6">
    <source>
        <dbReference type="ARBA" id="ARBA00022553"/>
    </source>
</evidence>
<dbReference type="Pfam" id="PF08448">
    <property type="entry name" value="PAS_4"/>
    <property type="match status" value="2"/>
</dbReference>
<dbReference type="PROSITE" id="PS50113">
    <property type="entry name" value="PAC"/>
    <property type="match status" value="2"/>
</dbReference>
<dbReference type="OrthoDB" id="5555607at2"/>
<dbReference type="Proteomes" id="UP000185860">
    <property type="component" value="Unassembled WGS sequence"/>
</dbReference>
<dbReference type="InterPro" id="IPR001610">
    <property type="entry name" value="PAC"/>
</dbReference>
<dbReference type="Gene3D" id="1.20.120.620">
    <property type="entry name" value="Backbone structure of the membrane domain of e. Coli histidine kinase receptor kdpd"/>
    <property type="match status" value="1"/>
</dbReference>
<dbReference type="PANTHER" id="PTHR43547:SF2">
    <property type="entry name" value="HYBRID SIGNAL TRANSDUCTION HISTIDINE KINASE C"/>
    <property type="match status" value="1"/>
</dbReference>
<evidence type="ECO:0000256" key="9">
    <source>
        <dbReference type="ARBA" id="ARBA00022741"/>
    </source>
</evidence>
<keyword evidence="6 15" id="KW-0597">Phosphoprotein</keyword>
<feature type="coiled-coil region" evidence="16">
    <location>
        <begin position="663"/>
        <end position="690"/>
    </location>
</feature>
<dbReference type="InterPro" id="IPR025201">
    <property type="entry name" value="KdpD_TM"/>
</dbReference>
<evidence type="ECO:0000259" key="21">
    <source>
        <dbReference type="PROSITE" id="PS50113"/>
    </source>
</evidence>
<dbReference type="InterPro" id="IPR013655">
    <property type="entry name" value="PAS_fold_3"/>
</dbReference>
<dbReference type="CDD" id="cd00130">
    <property type="entry name" value="PAS"/>
    <property type="match status" value="2"/>
</dbReference>
<evidence type="ECO:0000259" key="20">
    <source>
        <dbReference type="PROSITE" id="PS50112"/>
    </source>
</evidence>
<sequence>MNNGSSWKTTYWKYHPYLVAIVANTIVLIFTLLLQPILTPTLFALFYASITLTSLYGGKKAGILATVLAGISFKFFFIAPIYSLAIFSAKELFRLIILLSVALLLVFVSSSLRSAKLRVEKNFQKLRETQQMFESFMNHTPGPAYIKDEAGRYIYVNQTAEQIFKRQLKDFLGKTDFDFFPADIAQQWSDNDLAVLSANQAIEFIETALQTDGEHIYTAFKFPLPGTQGRKLLAGISLDITESQRIKEALHESNERYRLLAEGLPQFVWISDNNYQLEYCNQYWYEYTGLNRKQTLNSGWSTVVYPDDVERLIQRWKVAAAVNESYEIEYRVRQINGEYRWFLSSVAPIHDSRGNVIKWVGTAIDIHDRKQAEAQRTQLLTAEQTARQEAELAKTQAEVERSRLQEFFRKAPALIAVTKGRDHVYEFVNTAHQQVVGRSEVELIGKPMKEIFPELQGQGFFEAIDEVYQTGKTFVGNEMPATYDRYNNGIIYQGFFNCVYQPLWNTAGEVEGILLHAVEVTEQVLARQQTEELLKQLESERALLEAVLQQMPGGVIIAEAPSGKLILGNKQVEEIWRKPFIPSDNVEQYREYSGFHLDGKLYQIEEWPLARSLSTGEIITGEVIKILRGDDSYGFIEVSSTPICDRTGNIVAGVVTFHDITERKQVEKEREQLLAREQAAREESEAANRTKDEFLAVLSHELRSPLNPILGWAKLLRTRQLNPTKTAQALETIERNAKLQAQLVEDLLDVSRILRGKLSLNIAPVNLINVIEAAIETVRLAALAKSIQIDTIFSQNIGLVTGDANRLQQVIWNLLSNAVKFTQIGGKVEIRLQEVNHQAQIEVIDNGKGIQPEFLPYVFDYFRQADSSTTRKFGGLGLGLAIVRQVVELHGGTVLAASAGEGEGAIFTVTLPLLKEENKILKLENNGNYSLKPSTLPLIGLKILLVDDEPDVRQLISFILEEYGATITVVSSAKEALSALNKFLPDLLVSDIGMPEMDGYMLIENVRSFPMEKGGTIPAIALTAYAGEYNEQKALSSGFHKHIAKPVEPETLIQAITSLVQPKNLSQNLTEK</sequence>
<dbReference type="SMART" id="SM00387">
    <property type="entry name" value="HATPase_c"/>
    <property type="match status" value="1"/>
</dbReference>
<keyword evidence="14 17" id="KW-0472">Membrane</keyword>
<feature type="coiled-coil region" evidence="16">
    <location>
        <begin position="520"/>
        <end position="550"/>
    </location>
</feature>
<evidence type="ECO:0000256" key="10">
    <source>
        <dbReference type="ARBA" id="ARBA00022777"/>
    </source>
</evidence>
<dbReference type="RefSeq" id="WP_073593956.1">
    <property type="nucleotide sequence ID" value="NZ_MRCE01000011.1"/>
</dbReference>
<dbReference type="GO" id="GO:0000155">
    <property type="term" value="F:phosphorelay sensor kinase activity"/>
    <property type="evidence" value="ECO:0007669"/>
    <property type="project" value="InterPro"/>
</dbReference>
<feature type="domain" description="PAC" evidence="21">
    <location>
        <begin position="326"/>
        <end position="378"/>
    </location>
</feature>
<evidence type="ECO:0000256" key="4">
    <source>
        <dbReference type="ARBA" id="ARBA00012438"/>
    </source>
</evidence>
<dbReference type="SUPFAM" id="SSF55785">
    <property type="entry name" value="PYP-like sensor domain (PAS domain)"/>
    <property type="match status" value="4"/>
</dbReference>
<name>A0A1U7IKJ6_9CYAN</name>
<dbReference type="InterPro" id="IPR035965">
    <property type="entry name" value="PAS-like_dom_sf"/>
</dbReference>
<keyword evidence="7" id="KW-0808">Transferase</keyword>
<dbReference type="Pfam" id="PF13493">
    <property type="entry name" value="DUF4118"/>
    <property type="match status" value="1"/>
</dbReference>
<evidence type="ECO:0000256" key="8">
    <source>
        <dbReference type="ARBA" id="ARBA00022692"/>
    </source>
</evidence>
<dbReference type="EMBL" id="MRCE01000011">
    <property type="protein sequence ID" value="OKH37669.1"/>
    <property type="molecule type" value="Genomic_DNA"/>
</dbReference>
<dbReference type="InterPro" id="IPR036890">
    <property type="entry name" value="HATPase_C_sf"/>
</dbReference>
<gene>
    <name evidence="22" type="ORF">NIES2119_13270</name>
</gene>
<evidence type="ECO:0000256" key="3">
    <source>
        <dbReference type="ARBA" id="ARBA00004236"/>
    </source>
</evidence>
<dbReference type="SMART" id="SM00448">
    <property type="entry name" value="REC"/>
    <property type="match status" value="1"/>
</dbReference>
<evidence type="ECO:0000256" key="2">
    <source>
        <dbReference type="ARBA" id="ARBA00004141"/>
    </source>
</evidence>
<dbReference type="PROSITE" id="PS50110">
    <property type="entry name" value="RESPONSE_REGULATORY"/>
    <property type="match status" value="1"/>
</dbReference>
<evidence type="ECO:0000256" key="14">
    <source>
        <dbReference type="ARBA" id="ARBA00023136"/>
    </source>
</evidence>
<dbReference type="SMART" id="SM00091">
    <property type="entry name" value="PAS"/>
    <property type="match status" value="4"/>
</dbReference>
<evidence type="ECO:0000313" key="23">
    <source>
        <dbReference type="Proteomes" id="UP000185860"/>
    </source>
</evidence>
<evidence type="ECO:0000256" key="11">
    <source>
        <dbReference type="ARBA" id="ARBA00022840"/>
    </source>
</evidence>
<keyword evidence="8 17" id="KW-0812">Transmembrane</keyword>
<protein>
    <recommendedName>
        <fullName evidence="4">histidine kinase</fullName>
        <ecNumber evidence="4">2.7.13.3</ecNumber>
    </recommendedName>
</protein>
<dbReference type="Pfam" id="PF08447">
    <property type="entry name" value="PAS_3"/>
    <property type="match status" value="1"/>
</dbReference>
<comment type="subcellular location">
    <subcellularLocation>
        <location evidence="3">Cell membrane</location>
    </subcellularLocation>
    <subcellularLocation>
        <location evidence="2">Membrane</location>
        <topology evidence="2">Multi-pass membrane protein</topology>
    </subcellularLocation>
</comment>
<feature type="domain" description="PAS" evidence="20">
    <location>
        <begin position="129"/>
        <end position="212"/>
    </location>
</feature>
<dbReference type="FunFam" id="3.30.450.20:FF:000099">
    <property type="entry name" value="Sensory box sensor histidine kinase"/>
    <property type="match status" value="1"/>
</dbReference>
<dbReference type="InterPro" id="IPR013656">
    <property type="entry name" value="PAS_4"/>
</dbReference>
<keyword evidence="5" id="KW-1003">Cell membrane</keyword>
<evidence type="ECO:0000256" key="16">
    <source>
        <dbReference type="SAM" id="Coils"/>
    </source>
</evidence>
<evidence type="ECO:0000259" key="19">
    <source>
        <dbReference type="PROSITE" id="PS50110"/>
    </source>
</evidence>
<comment type="catalytic activity">
    <reaction evidence="1">
        <text>ATP + protein L-histidine = ADP + protein N-phospho-L-histidine.</text>
        <dbReference type="EC" id="2.7.13.3"/>
    </reaction>
</comment>
<dbReference type="FunFam" id="3.30.565.10:FF:000023">
    <property type="entry name" value="PAS domain-containing sensor histidine kinase"/>
    <property type="match status" value="1"/>
</dbReference>
<evidence type="ECO:0000256" key="12">
    <source>
        <dbReference type="ARBA" id="ARBA00022989"/>
    </source>
</evidence>
<dbReference type="PRINTS" id="PR00344">
    <property type="entry name" value="BCTRLSENSOR"/>
</dbReference>
<dbReference type="Pfam" id="PF00072">
    <property type="entry name" value="Response_reg"/>
    <property type="match status" value="1"/>
</dbReference>
<dbReference type="SMART" id="SM00086">
    <property type="entry name" value="PAC"/>
    <property type="match status" value="2"/>
</dbReference>
<feature type="domain" description="PAS" evidence="20">
    <location>
        <begin position="253"/>
        <end position="325"/>
    </location>
</feature>
<dbReference type="InterPro" id="IPR011006">
    <property type="entry name" value="CheY-like_superfamily"/>
</dbReference>
<feature type="transmembrane region" description="Helical" evidence="17">
    <location>
        <begin position="92"/>
        <end position="112"/>
    </location>
</feature>
<keyword evidence="12 17" id="KW-1133">Transmembrane helix</keyword>
<feature type="transmembrane region" description="Helical" evidence="17">
    <location>
        <begin position="14"/>
        <end position="34"/>
    </location>
</feature>
<dbReference type="NCBIfam" id="TIGR00229">
    <property type="entry name" value="sensory_box"/>
    <property type="match status" value="2"/>
</dbReference>
<dbReference type="SUPFAM" id="SSF52172">
    <property type="entry name" value="CheY-like"/>
    <property type="match status" value="1"/>
</dbReference>
<evidence type="ECO:0000259" key="18">
    <source>
        <dbReference type="PROSITE" id="PS50109"/>
    </source>
</evidence>
<evidence type="ECO:0000256" key="17">
    <source>
        <dbReference type="SAM" id="Phobius"/>
    </source>
</evidence>
<dbReference type="SUPFAM" id="SSF47384">
    <property type="entry name" value="Homodimeric domain of signal transducing histidine kinase"/>
    <property type="match status" value="1"/>
</dbReference>
<dbReference type="InterPro" id="IPR036097">
    <property type="entry name" value="HisK_dim/P_sf"/>
</dbReference>
<dbReference type="InterPro" id="IPR038318">
    <property type="entry name" value="KdpD_sf"/>
</dbReference>
<proteinExistence type="predicted"/>
<dbReference type="InterPro" id="IPR000014">
    <property type="entry name" value="PAS"/>
</dbReference>
<keyword evidence="9" id="KW-0547">Nucleotide-binding</keyword>
<dbReference type="SUPFAM" id="SSF55874">
    <property type="entry name" value="ATPase domain of HSP90 chaperone/DNA topoisomerase II/histidine kinase"/>
    <property type="match status" value="1"/>
</dbReference>
<dbReference type="Gene3D" id="3.30.450.20">
    <property type="entry name" value="PAS domain"/>
    <property type="match status" value="4"/>
</dbReference>
<dbReference type="InterPro" id="IPR005467">
    <property type="entry name" value="His_kinase_dom"/>
</dbReference>
<evidence type="ECO:0000256" key="1">
    <source>
        <dbReference type="ARBA" id="ARBA00000085"/>
    </source>
</evidence>
<dbReference type="CDD" id="cd17580">
    <property type="entry name" value="REC_2_DhkD-like"/>
    <property type="match status" value="1"/>
</dbReference>